<comment type="caution">
    <text evidence="8">The sequence shown here is derived from an EMBL/GenBank/DDBJ whole genome shotgun (WGS) entry which is preliminary data.</text>
</comment>
<evidence type="ECO:0000256" key="1">
    <source>
        <dbReference type="ARBA" id="ARBA00001974"/>
    </source>
</evidence>
<keyword evidence="5" id="KW-0560">Oxidoreductase</keyword>
<dbReference type="InterPro" id="IPR016169">
    <property type="entry name" value="FAD-bd_PCMH_sub2"/>
</dbReference>
<feature type="compositionally biased region" description="Low complexity" evidence="6">
    <location>
        <begin position="34"/>
        <end position="48"/>
    </location>
</feature>
<evidence type="ECO:0000256" key="6">
    <source>
        <dbReference type="SAM" id="MobiDB-lite"/>
    </source>
</evidence>
<proteinExistence type="inferred from homology"/>
<keyword evidence="9" id="KW-1185">Reference proteome</keyword>
<feature type="region of interest" description="Disordered" evidence="6">
    <location>
        <begin position="30"/>
        <end position="58"/>
    </location>
</feature>
<evidence type="ECO:0000313" key="9">
    <source>
        <dbReference type="Proteomes" id="UP000215199"/>
    </source>
</evidence>
<dbReference type="EMBL" id="NMUL01000016">
    <property type="protein sequence ID" value="OXM67018.1"/>
    <property type="molecule type" value="Genomic_DNA"/>
</dbReference>
<evidence type="ECO:0000313" key="8">
    <source>
        <dbReference type="EMBL" id="OXM67018.1"/>
    </source>
</evidence>
<sequence>MDVDRRTFLRLAGVSAAGAVVAACAPDGPSAPVASTGPTAPTLSAPPTSRLPTGPPNWDDLRGQLTGNLLRPGTDGYDIAKLAFNPLFDANNPVAVATAASVQDVQACVRAAAGRVTLAARSGGHSYAGYSVPQGGLVIDLAALNKIEVEGGKAVIGAGAKLKDVYAALGRAGRALPAGSCPTVGIAGLTLGGGIGVLARNYGLTCDHLSSAKVVTADGRLLTASADSEPDLYWALRGGGGGNFGIVTEFTFDTDPAPDLTVFTLRFPAGAAAGVLTAWQQWIAAMPRELWANLVLSGGSPVQCRVSGCYVGGTAGLNTLLNNLITNSGARPSQRTVRSLDFLGAMKFFEGGSDRQGFVGSSRIITTPVDAEKVVALADGRTGTDLLIDGLGGKVGELAKDATAFWHRDALASVQVYTEATAKDRDKAAQSVADVVAGLAAAGAGGGYVNYIDPALPDWKTAYYGDNAKRLQDVAKKYDPFNVFRFGQGVVS</sequence>
<dbReference type="PROSITE" id="PS51257">
    <property type="entry name" value="PROKAR_LIPOPROTEIN"/>
    <property type="match status" value="1"/>
</dbReference>
<dbReference type="GO" id="GO:0016491">
    <property type="term" value="F:oxidoreductase activity"/>
    <property type="evidence" value="ECO:0007669"/>
    <property type="project" value="UniProtKB-KW"/>
</dbReference>
<dbReference type="Gene3D" id="3.40.462.20">
    <property type="match status" value="1"/>
</dbReference>
<comment type="similarity">
    <text evidence="2">Belongs to the oxygen-dependent FAD-linked oxidoreductase family.</text>
</comment>
<evidence type="ECO:0000256" key="4">
    <source>
        <dbReference type="ARBA" id="ARBA00022827"/>
    </source>
</evidence>
<comment type="cofactor">
    <cofactor evidence="1">
        <name>FAD</name>
        <dbReference type="ChEBI" id="CHEBI:57692"/>
    </cofactor>
</comment>
<keyword evidence="4" id="KW-0274">FAD</keyword>
<dbReference type="AlphaFoldDB" id="A0A229T761"/>
<dbReference type="InterPro" id="IPR036318">
    <property type="entry name" value="FAD-bd_PCMH-like_sf"/>
</dbReference>
<dbReference type="Pfam" id="PF01565">
    <property type="entry name" value="FAD_binding_4"/>
    <property type="match status" value="1"/>
</dbReference>
<protein>
    <submittedName>
        <fullName evidence="8">FAD-binding dehydrogenase</fullName>
    </submittedName>
</protein>
<dbReference type="PROSITE" id="PS51318">
    <property type="entry name" value="TAT"/>
    <property type="match status" value="1"/>
</dbReference>
<dbReference type="InterPro" id="IPR006094">
    <property type="entry name" value="Oxid_FAD_bind_N"/>
</dbReference>
<evidence type="ECO:0000256" key="3">
    <source>
        <dbReference type="ARBA" id="ARBA00022630"/>
    </source>
</evidence>
<dbReference type="InterPro" id="IPR050416">
    <property type="entry name" value="FAD-linked_Oxidoreductase"/>
</dbReference>
<evidence type="ECO:0000259" key="7">
    <source>
        <dbReference type="PROSITE" id="PS51387"/>
    </source>
</evidence>
<gene>
    <name evidence="8" type="ORF">CF165_19365</name>
</gene>
<dbReference type="PROSITE" id="PS51387">
    <property type="entry name" value="FAD_PCMH"/>
    <property type="match status" value="1"/>
</dbReference>
<dbReference type="InterPro" id="IPR006311">
    <property type="entry name" value="TAT_signal"/>
</dbReference>
<dbReference type="GO" id="GO:0071949">
    <property type="term" value="F:FAD binding"/>
    <property type="evidence" value="ECO:0007669"/>
    <property type="project" value="InterPro"/>
</dbReference>
<dbReference type="SUPFAM" id="SSF56176">
    <property type="entry name" value="FAD-binding/transporter-associated domain-like"/>
    <property type="match status" value="1"/>
</dbReference>
<dbReference type="InterPro" id="IPR016167">
    <property type="entry name" value="FAD-bd_PCMH_sub1"/>
</dbReference>
<name>A0A229T761_9PSEU</name>
<dbReference type="Pfam" id="PF08031">
    <property type="entry name" value="BBE"/>
    <property type="match status" value="1"/>
</dbReference>
<dbReference type="InterPro" id="IPR012951">
    <property type="entry name" value="BBE"/>
</dbReference>
<dbReference type="PANTHER" id="PTHR42973:SF39">
    <property type="entry name" value="FAD-BINDING PCMH-TYPE DOMAIN-CONTAINING PROTEIN"/>
    <property type="match status" value="1"/>
</dbReference>
<dbReference type="OrthoDB" id="9775082at2"/>
<evidence type="ECO:0000256" key="2">
    <source>
        <dbReference type="ARBA" id="ARBA00005466"/>
    </source>
</evidence>
<organism evidence="8 9">
    <name type="scientific">Amycolatopsis vastitatis</name>
    <dbReference type="NCBI Taxonomy" id="1905142"/>
    <lineage>
        <taxon>Bacteria</taxon>
        <taxon>Bacillati</taxon>
        <taxon>Actinomycetota</taxon>
        <taxon>Actinomycetes</taxon>
        <taxon>Pseudonocardiales</taxon>
        <taxon>Pseudonocardiaceae</taxon>
        <taxon>Amycolatopsis</taxon>
    </lineage>
</organism>
<keyword evidence="3" id="KW-0285">Flavoprotein</keyword>
<feature type="domain" description="FAD-binding PCMH-type" evidence="7">
    <location>
        <begin position="89"/>
        <end position="257"/>
    </location>
</feature>
<evidence type="ECO:0000256" key="5">
    <source>
        <dbReference type="ARBA" id="ARBA00023002"/>
    </source>
</evidence>
<reference evidence="9" key="1">
    <citation type="submission" date="2017-07" db="EMBL/GenBank/DDBJ databases">
        <title>Comparative genome mining reveals phylogenetic distribution patterns of secondary metabolites in Amycolatopsis.</title>
        <authorList>
            <person name="Adamek M."/>
            <person name="Alanjary M."/>
            <person name="Sales-Ortells H."/>
            <person name="Goodfellow M."/>
            <person name="Bull A.T."/>
            <person name="Kalinowski J."/>
            <person name="Ziemert N."/>
        </authorList>
    </citation>
    <scope>NUCLEOTIDE SEQUENCE [LARGE SCALE GENOMIC DNA]</scope>
    <source>
        <strain evidence="9">H5</strain>
    </source>
</reference>
<dbReference type="Gene3D" id="3.30.465.10">
    <property type="match status" value="1"/>
</dbReference>
<dbReference type="Gene3D" id="3.30.43.10">
    <property type="entry name" value="Uridine Diphospho-n-acetylenolpyruvylglucosamine Reductase, domain 2"/>
    <property type="match status" value="1"/>
</dbReference>
<dbReference type="PANTHER" id="PTHR42973">
    <property type="entry name" value="BINDING OXIDOREDUCTASE, PUTATIVE (AFU_ORTHOLOGUE AFUA_1G17690)-RELATED"/>
    <property type="match status" value="1"/>
</dbReference>
<dbReference type="Proteomes" id="UP000215199">
    <property type="component" value="Unassembled WGS sequence"/>
</dbReference>
<dbReference type="InterPro" id="IPR016166">
    <property type="entry name" value="FAD-bd_PCMH"/>
</dbReference>
<accession>A0A229T761</accession>